<dbReference type="PANTHER" id="PTHR38705:SF1">
    <property type="entry name" value="PROTEIN RDS1"/>
    <property type="match status" value="1"/>
</dbReference>
<sequence length="325" mass="33750">MRTASILPFLGANVLAAPLCGNATGAGDTRLSLLPTTVTYLQLALFLENLEAEFFRSAVSNLTDQDARHGASFHQTVQAAATVRHELVPSMPASLTTPKQEVAHQQALANILGAAGAAAVPPCRYVFPSTNTDEFLSVGKTLSVVGAGATVGLAGALSATNPELVPGIASIAATEARHAALFEVANGAAPNPAAFETPIPGPWAFNLALGLAVPGTCPVLPPMPILPKLAVSPPERGPDTPTRFTWDATQEAFQVQSFKPLYVAWVNQMRPPIYTRLNISTPGLGDATAPEGLQGAVVVVLTAQNRLERLEELAAATAPCKPSKA</sequence>
<protein>
    <recommendedName>
        <fullName evidence="4">Ferritin-like domain-containing protein</fullName>
    </recommendedName>
</protein>
<evidence type="ECO:0000256" key="1">
    <source>
        <dbReference type="SAM" id="SignalP"/>
    </source>
</evidence>
<dbReference type="EMBL" id="JAQQWK010000010">
    <property type="protein sequence ID" value="KAK8029476.1"/>
    <property type="molecule type" value="Genomic_DNA"/>
</dbReference>
<gene>
    <name evidence="2" type="ORF">PG993_010767</name>
</gene>
<reference evidence="2 3" key="1">
    <citation type="submission" date="2023-01" db="EMBL/GenBank/DDBJ databases">
        <title>Analysis of 21 Apiospora genomes using comparative genomics revels a genus with tremendous synthesis potential of carbohydrate active enzymes and secondary metabolites.</title>
        <authorList>
            <person name="Sorensen T."/>
        </authorList>
    </citation>
    <scope>NUCLEOTIDE SEQUENCE [LARGE SCALE GENOMIC DNA]</scope>
    <source>
        <strain evidence="2 3">CBS 33761</strain>
    </source>
</reference>
<keyword evidence="1" id="KW-0732">Signal</keyword>
<dbReference type="InterPro" id="IPR039254">
    <property type="entry name" value="Rds1"/>
</dbReference>
<dbReference type="Pfam" id="PF13668">
    <property type="entry name" value="Ferritin_2"/>
    <property type="match status" value="1"/>
</dbReference>
<name>A0ABR1SCL6_9PEZI</name>
<dbReference type="Proteomes" id="UP001444661">
    <property type="component" value="Unassembled WGS sequence"/>
</dbReference>
<evidence type="ECO:0000313" key="2">
    <source>
        <dbReference type="EMBL" id="KAK8029476.1"/>
    </source>
</evidence>
<proteinExistence type="predicted"/>
<feature type="signal peptide" evidence="1">
    <location>
        <begin position="1"/>
        <end position="16"/>
    </location>
</feature>
<keyword evidence="3" id="KW-1185">Reference proteome</keyword>
<feature type="chain" id="PRO_5045753805" description="Ferritin-like domain-containing protein" evidence="1">
    <location>
        <begin position="17"/>
        <end position="325"/>
    </location>
</feature>
<dbReference type="PANTHER" id="PTHR38705">
    <property type="entry name" value="PROTEIN RDS1"/>
    <property type="match status" value="1"/>
</dbReference>
<comment type="caution">
    <text evidence="2">The sequence shown here is derived from an EMBL/GenBank/DDBJ whole genome shotgun (WGS) entry which is preliminary data.</text>
</comment>
<evidence type="ECO:0000313" key="3">
    <source>
        <dbReference type="Proteomes" id="UP001444661"/>
    </source>
</evidence>
<accession>A0ABR1SCL6</accession>
<organism evidence="2 3">
    <name type="scientific">Apiospora rasikravindrae</name>
    <dbReference type="NCBI Taxonomy" id="990691"/>
    <lineage>
        <taxon>Eukaryota</taxon>
        <taxon>Fungi</taxon>
        <taxon>Dikarya</taxon>
        <taxon>Ascomycota</taxon>
        <taxon>Pezizomycotina</taxon>
        <taxon>Sordariomycetes</taxon>
        <taxon>Xylariomycetidae</taxon>
        <taxon>Amphisphaeriales</taxon>
        <taxon>Apiosporaceae</taxon>
        <taxon>Apiospora</taxon>
    </lineage>
</organism>
<evidence type="ECO:0008006" key="4">
    <source>
        <dbReference type="Google" id="ProtNLM"/>
    </source>
</evidence>